<dbReference type="SMART" id="SM00320">
    <property type="entry name" value="WD40"/>
    <property type="match status" value="4"/>
</dbReference>
<dbReference type="STRING" id="37001.A0A1A9WIT7"/>
<dbReference type="Pfam" id="PF00400">
    <property type="entry name" value="WD40"/>
    <property type="match status" value="4"/>
</dbReference>
<dbReference type="SUPFAM" id="SSF50978">
    <property type="entry name" value="WD40 repeat-like"/>
    <property type="match status" value="1"/>
</dbReference>
<dbReference type="GO" id="GO:0005634">
    <property type="term" value="C:nucleus"/>
    <property type="evidence" value="ECO:0007669"/>
    <property type="project" value="TreeGrafter"/>
</dbReference>
<dbReference type="InterPro" id="IPR036322">
    <property type="entry name" value="WD40_repeat_dom_sf"/>
</dbReference>
<keyword evidence="3" id="KW-0677">Repeat</keyword>
<proteinExistence type="predicted"/>
<reference evidence="5" key="1">
    <citation type="submission" date="2014-03" db="EMBL/GenBank/DDBJ databases">
        <authorList>
            <person name="Aksoy S."/>
            <person name="Warren W."/>
            <person name="Wilson R.K."/>
        </authorList>
    </citation>
    <scope>NUCLEOTIDE SEQUENCE [LARGE SCALE GENOMIC DNA]</scope>
    <source>
        <strain evidence="5">IAEA</strain>
    </source>
</reference>
<keyword evidence="1" id="KW-0963">Cytoplasm</keyword>
<evidence type="ECO:0000256" key="2">
    <source>
        <dbReference type="ARBA" id="ARBA00022574"/>
    </source>
</evidence>
<dbReference type="EnsemblMetazoa" id="GBRI021332-RA">
    <property type="protein sequence ID" value="GBRI021332-PA"/>
    <property type="gene ID" value="GBRI021332"/>
</dbReference>
<dbReference type="PANTHER" id="PTHR19849:SF0">
    <property type="entry name" value="PHOSPHOLIPASE A-2-ACTIVATING PROTEIN"/>
    <property type="match status" value="1"/>
</dbReference>
<dbReference type="GO" id="GO:0043130">
    <property type="term" value="F:ubiquitin binding"/>
    <property type="evidence" value="ECO:0007669"/>
    <property type="project" value="TreeGrafter"/>
</dbReference>
<dbReference type="AlphaFoldDB" id="A0A1A9WIT7"/>
<protein>
    <submittedName>
        <fullName evidence="4">Uncharacterized protein</fullName>
    </submittedName>
</protein>
<dbReference type="GO" id="GO:0005737">
    <property type="term" value="C:cytoplasm"/>
    <property type="evidence" value="ECO:0007669"/>
    <property type="project" value="TreeGrafter"/>
</dbReference>
<accession>A0A1A9WIT7</accession>
<evidence type="ECO:0000256" key="3">
    <source>
        <dbReference type="ARBA" id="ARBA00022737"/>
    </source>
</evidence>
<dbReference type="VEuPathDB" id="VectorBase:GBRI021332"/>
<dbReference type="Gene3D" id="2.130.10.10">
    <property type="entry name" value="YVTN repeat-like/Quinoprotein amine dehydrogenase"/>
    <property type="match status" value="1"/>
</dbReference>
<dbReference type="PANTHER" id="PTHR19849">
    <property type="entry name" value="PHOSPHOLIPASE A-2-ACTIVATING PROTEIN"/>
    <property type="match status" value="1"/>
</dbReference>
<evidence type="ECO:0000256" key="1">
    <source>
        <dbReference type="ARBA" id="ARBA00022490"/>
    </source>
</evidence>
<organism evidence="4 5">
    <name type="scientific">Glossina brevipalpis</name>
    <dbReference type="NCBI Taxonomy" id="37001"/>
    <lineage>
        <taxon>Eukaryota</taxon>
        <taxon>Metazoa</taxon>
        <taxon>Ecdysozoa</taxon>
        <taxon>Arthropoda</taxon>
        <taxon>Hexapoda</taxon>
        <taxon>Insecta</taxon>
        <taxon>Pterygota</taxon>
        <taxon>Neoptera</taxon>
        <taxon>Endopterygota</taxon>
        <taxon>Diptera</taxon>
        <taxon>Brachycera</taxon>
        <taxon>Muscomorpha</taxon>
        <taxon>Hippoboscoidea</taxon>
        <taxon>Glossinidae</taxon>
        <taxon>Glossina</taxon>
    </lineage>
</organism>
<dbReference type="GO" id="GO:0043161">
    <property type="term" value="P:proteasome-mediated ubiquitin-dependent protein catabolic process"/>
    <property type="evidence" value="ECO:0007669"/>
    <property type="project" value="TreeGrafter"/>
</dbReference>
<dbReference type="GO" id="GO:0010992">
    <property type="term" value="P:ubiquitin recycling"/>
    <property type="evidence" value="ECO:0007669"/>
    <property type="project" value="TreeGrafter"/>
</dbReference>
<dbReference type="InterPro" id="IPR001680">
    <property type="entry name" value="WD40_rpt"/>
</dbReference>
<keyword evidence="5" id="KW-1185">Reference proteome</keyword>
<evidence type="ECO:0000313" key="4">
    <source>
        <dbReference type="EnsemblMetazoa" id="GBRI021332-PA"/>
    </source>
</evidence>
<name>A0A1A9WIT7_9MUSC</name>
<evidence type="ECO:0000313" key="5">
    <source>
        <dbReference type="Proteomes" id="UP000091820"/>
    </source>
</evidence>
<reference evidence="4" key="2">
    <citation type="submission" date="2020-05" db="UniProtKB">
        <authorList>
            <consortium name="EnsemblMetazoa"/>
        </authorList>
    </citation>
    <scope>IDENTIFICATION</scope>
    <source>
        <strain evidence="4">IAEA</strain>
    </source>
</reference>
<sequence>MSSLNDYKLSCELIDHSMGVRSVCAAEYLESITFQDHKNFVCYLFYHETEHWLCSGSNDATVCIYLENGGLMPISILKGYFSTVCSIASGVKKRSLITGNWDTTTRIWTISEAGSFICVRKQTVWAVASMPKSKKFVTGAADKNIFYWNDKGEKLRVLKGHTDCVRGIFSLKNDCLVSCSHDATIRFWNANGECLRQIGGHN</sequence>
<dbReference type="InterPro" id="IPR015943">
    <property type="entry name" value="WD40/YVTN_repeat-like_dom_sf"/>
</dbReference>
<dbReference type="Proteomes" id="UP000091820">
    <property type="component" value="Unassembled WGS sequence"/>
</dbReference>
<keyword evidence="2" id="KW-0853">WD repeat</keyword>